<accession>A0A7K7IW76</accession>
<dbReference type="InterPro" id="IPR008075">
    <property type="entry name" value="LIMR"/>
</dbReference>
<dbReference type="GO" id="GO:0005789">
    <property type="term" value="C:endoplasmic reticulum membrane"/>
    <property type="evidence" value="ECO:0007669"/>
    <property type="project" value="UniProtKB-SubCell"/>
</dbReference>
<name>A0A7K7IW76_LOXCU</name>
<dbReference type="AlphaFoldDB" id="A0A7K7IW76"/>
<comment type="caution">
    <text evidence="13">The sequence shown here is derived from an EMBL/GenBank/DDBJ whole genome shotgun (WGS) entry which is preliminary data.</text>
</comment>
<feature type="non-terminal residue" evidence="13">
    <location>
        <position position="279"/>
    </location>
</feature>
<keyword evidence="6" id="KW-0879">Wnt signaling pathway</keyword>
<evidence type="ECO:0000256" key="12">
    <source>
        <dbReference type="SAM" id="Phobius"/>
    </source>
</evidence>
<feature type="transmembrane region" description="Helical" evidence="12">
    <location>
        <begin position="180"/>
        <end position="200"/>
    </location>
</feature>
<evidence type="ECO:0000256" key="5">
    <source>
        <dbReference type="ARBA" id="ARBA00022583"/>
    </source>
</evidence>
<evidence type="ECO:0000256" key="7">
    <source>
        <dbReference type="ARBA" id="ARBA00022692"/>
    </source>
</evidence>
<evidence type="ECO:0000256" key="4">
    <source>
        <dbReference type="ARBA" id="ARBA00022475"/>
    </source>
</evidence>
<gene>
    <name evidence="13" type="primary">Lmbr1l_1</name>
    <name evidence="13" type="ORF">LOXCUR_R04152</name>
</gene>
<dbReference type="GO" id="GO:0004888">
    <property type="term" value="F:transmembrane signaling receptor activity"/>
    <property type="evidence" value="ECO:0007669"/>
    <property type="project" value="TreeGrafter"/>
</dbReference>
<keyword evidence="5" id="KW-0254">Endocytosis</keyword>
<dbReference type="Pfam" id="PF04791">
    <property type="entry name" value="LMBR1"/>
    <property type="match status" value="1"/>
</dbReference>
<evidence type="ECO:0000256" key="11">
    <source>
        <dbReference type="ARBA" id="ARBA00023170"/>
    </source>
</evidence>
<feature type="non-terminal residue" evidence="13">
    <location>
        <position position="1"/>
    </location>
</feature>
<keyword evidence="14" id="KW-1185">Reference proteome</keyword>
<comment type="subcellular location">
    <subcellularLocation>
        <location evidence="2">Cell membrane</location>
        <topology evidence="2">Multi-pass membrane protein</topology>
    </subcellularLocation>
    <subcellularLocation>
        <location evidence="1">Endoplasmic reticulum membrane</location>
        <topology evidence="1">Multi-pass membrane protein</topology>
    </subcellularLocation>
</comment>
<evidence type="ECO:0000256" key="6">
    <source>
        <dbReference type="ARBA" id="ARBA00022687"/>
    </source>
</evidence>
<reference evidence="13 14" key="1">
    <citation type="submission" date="2019-09" db="EMBL/GenBank/DDBJ databases">
        <title>Bird 10,000 Genomes (B10K) Project - Family phase.</title>
        <authorList>
            <person name="Zhang G."/>
        </authorList>
    </citation>
    <scope>NUCLEOTIDE SEQUENCE [LARGE SCALE GENOMIC DNA]</scope>
    <source>
        <strain evidence="13">OUT-0011</strain>
        <tissue evidence="13">Muscle</tissue>
    </source>
</reference>
<evidence type="ECO:0000256" key="1">
    <source>
        <dbReference type="ARBA" id="ARBA00004477"/>
    </source>
</evidence>
<evidence type="ECO:0000256" key="9">
    <source>
        <dbReference type="ARBA" id="ARBA00022989"/>
    </source>
</evidence>
<evidence type="ECO:0000313" key="14">
    <source>
        <dbReference type="Proteomes" id="UP000564784"/>
    </source>
</evidence>
<evidence type="ECO:0000256" key="10">
    <source>
        <dbReference type="ARBA" id="ARBA00023136"/>
    </source>
</evidence>
<keyword evidence="7 12" id="KW-0812">Transmembrane</keyword>
<keyword evidence="8" id="KW-0256">Endoplasmic reticulum</keyword>
<evidence type="ECO:0000313" key="13">
    <source>
        <dbReference type="EMBL" id="NWY98295.1"/>
    </source>
</evidence>
<evidence type="ECO:0000256" key="2">
    <source>
        <dbReference type="ARBA" id="ARBA00004651"/>
    </source>
</evidence>
<dbReference type="PANTHER" id="PTHR12625">
    <property type="entry name" value="LIPOCALIN-1 INTERACTING MEMBRANE RECEPTOR LIMR"/>
    <property type="match status" value="1"/>
</dbReference>
<dbReference type="GO" id="GO:0005886">
    <property type="term" value="C:plasma membrane"/>
    <property type="evidence" value="ECO:0007669"/>
    <property type="project" value="UniProtKB-SubCell"/>
</dbReference>
<evidence type="ECO:0000256" key="8">
    <source>
        <dbReference type="ARBA" id="ARBA00022824"/>
    </source>
</evidence>
<keyword evidence="10 12" id="KW-0472">Membrane</keyword>
<feature type="transmembrane region" description="Helical" evidence="12">
    <location>
        <begin position="23"/>
        <end position="44"/>
    </location>
</feature>
<keyword evidence="11" id="KW-0675">Receptor</keyword>
<evidence type="ECO:0000256" key="3">
    <source>
        <dbReference type="ARBA" id="ARBA00010487"/>
    </source>
</evidence>
<feature type="transmembrane region" description="Helical" evidence="12">
    <location>
        <begin position="64"/>
        <end position="88"/>
    </location>
</feature>
<organism evidence="13 14">
    <name type="scientific">Loxia curvirostra</name>
    <name type="common">Red crossbill</name>
    <dbReference type="NCBI Taxonomy" id="64802"/>
    <lineage>
        <taxon>Eukaryota</taxon>
        <taxon>Metazoa</taxon>
        <taxon>Chordata</taxon>
        <taxon>Craniata</taxon>
        <taxon>Vertebrata</taxon>
        <taxon>Euteleostomi</taxon>
        <taxon>Archelosauria</taxon>
        <taxon>Archosauria</taxon>
        <taxon>Dinosauria</taxon>
        <taxon>Saurischia</taxon>
        <taxon>Theropoda</taxon>
        <taxon>Coelurosauria</taxon>
        <taxon>Aves</taxon>
        <taxon>Neognathae</taxon>
        <taxon>Neoaves</taxon>
        <taxon>Telluraves</taxon>
        <taxon>Australaves</taxon>
        <taxon>Passeriformes</taxon>
        <taxon>Passeroidea</taxon>
        <taxon>Fringillidae</taxon>
        <taxon>Carduelinae</taxon>
        <taxon>Loxia</taxon>
    </lineage>
</organism>
<dbReference type="GO" id="GO:0016055">
    <property type="term" value="P:Wnt signaling pathway"/>
    <property type="evidence" value="ECO:0007669"/>
    <property type="project" value="UniProtKB-KW"/>
</dbReference>
<protein>
    <submittedName>
        <fullName evidence="13">LMBRL protein</fullName>
    </submittedName>
</protein>
<sequence length="279" mass="31285">MAPVEQDALAVREQLFHDRVRECIICALLFASLYILCHFIITHFKKHTDFTAVHDDEDAAVNRIALWLCTFTLAVALGAVLLLPFSIISNEVLLSFPQNYYIQWLNGSLIHGLWNLVFLFSNMSLVFLMPFAYFFTESEGFAGSKKVGDPALVPPCPPLCGSLLTQLLQGIMARVYETSVVLLLLTLLVLGMVWVASAIVGNDAASRQSLYDLWEYYLPYLYSCISLFGVLLLLLCTPFGLSTMFTVTGKLLVKPRLLEDLDEQLSCTRFEEAAVSHRI</sequence>
<keyword evidence="4" id="KW-1003">Cell membrane</keyword>
<dbReference type="PRINTS" id="PR01692">
    <property type="entry name" value="LIPOCALINIMR"/>
</dbReference>
<dbReference type="InterPro" id="IPR006876">
    <property type="entry name" value="LMBR1-like_membr_prot"/>
</dbReference>
<dbReference type="EMBL" id="VZSM01004222">
    <property type="protein sequence ID" value="NWY98295.1"/>
    <property type="molecule type" value="Genomic_DNA"/>
</dbReference>
<comment type="similarity">
    <text evidence="3">Belongs to the LIMR family.</text>
</comment>
<dbReference type="Proteomes" id="UP000564784">
    <property type="component" value="Unassembled WGS sequence"/>
</dbReference>
<feature type="transmembrane region" description="Helical" evidence="12">
    <location>
        <begin position="220"/>
        <end position="247"/>
    </location>
</feature>
<dbReference type="PANTHER" id="PTHR12625:SF2">
    <property type="entry name" value="PROTEIN LMBR1L"/>
    <property type="match status" value="1"/>
</dbReference>
<dbReference type="GO" id="GO:0006898">
    <property type="term" value="P:receptor-mediated endocytosis"/>
    <property type="evidence" value="ECO:0007669"/>
    <property type="project" value="TreeGrafter"/>
</dbReference>
<feature type="transmembrane region" description="Helical" evidence="12">
    <location>
        <begin position="109"/>
        <end position="131"/>
    </location>
</feature>
<proteinExistence type="inferred from homology"/>
<keyword evidence="9 12" id="KW-1133">Transmembrane helix</keyword>
<dbReference type="OrthoDB" id="5596951at2759"/>